<evidence type="ECO:0000256" key="3">
    <source>
        <dbReference type="ARBA" id="ARBA00023159"/>
    </source>
</evidence>
<organism evidence="6 7">
    <name type="scientific">Streptomyces pactum</name>
    <dbReference type="NCBI Taxonomy" id="68249"/>
    <lineage>
        <taxon>Bacteria</taxon>
        <taxon>Bacillati</taxon>
        <taxon>Actinomycetota</taxon>
        <taxon>Actinomycetes</taxon>
        <taxon>Kitasatosporales</taxon>
        <taxon>Streptomycetaceae</taxon>
        <taxon>Streptomyces</taxon>
    </lineage>
</organism>
<evidence type="ECO:0000259" key="5">
    <source>
        <dbReference type="PROSITE" id="PS01124"/>
    </source>
</evidence>
<sequence>MAPEKLPVTAAPPAPALVVGRYTRRAGYLVRRPAGAPSWLLLWTDGGAGRVRQGGADLTVRAGDLAVLGAGTGQEYRVAPGADRWCFWWVHFQPRPAWESWLRPYRRGTGCYLVPAVPAEVRPHLGGALRRLHADARWSGDGAPPPAVAANRRTAPAVAAALPGAHELALGGVERVLLLAAREAAGGGGADPRVRRAEALIAADPAAPHSVASLAAAVSLSPSRFAHLFARQTGVTPMRALREARLRHAARLLRTTGLDVARTAAASGFASPFHFSRVFRARYGVSPARFRDGG</sequence>
<dbReference type="SMART" id="SM00342">
    <property type="entry name" value="HTH_ARAC"/>
    <property type="match status" value="1"/>
</dbReference>
<keyword evidence="1" id="KW-0805">Transcription regulation</keyword>
<dbReference type="InterPro" id="IPR003313">
    <property type="entry name" value="AraC-bd"/>
</dbReference>
<evidence type="ECO:0000256" key="1">
    <source>
        <dbReference type="ARBA" id="ARBA00023015"/>
    </source>
</evidence>
<evidence type="ECO:0000313" key="7">
    <source>
        <dbReference type="Proteomes" id="UP000807371"/>
    </source>
</evidence>
<dbReference type="InterPro" id="IPR050204">
    <property type="entry name" value="AraC_XylS_family_regulators"/>
</dbReference>
<dbReference type="PANTHER" id="PTHR46796">
    <property type="entry name" value="HTH-TYPE TRANSCRIPTIONAL ACTIVATOR RHAS-RELATED"/>
    <property type="match status" value="1"/>
</dbReference>
<evidence type="ECO:0000256" key="4">
    <source>
        <dbReference type="ARBA" id="ARBA00023163"/>
    </source>
</evidence>
<reference evidence="6 7" key="1">
    <citation type="submission" date="2020-09" db="EMBL/GenBank/DDBJ databases">
        <title>Biosynthesis of the nuclear factor of activated T cells inhibitor NFAT-133 and its congeners in Streptomyces pactum.</title>
        <authorList>
            <person name="Zhou W."/>
            <person name="Posri P."/>
            <person name="Abugrain M.E."/>
            <person name="Weisberg A.J."/>
            <person name="Chang J.H."/>
            <person name="Mahmud T."/>
        </authorList>
    </citation>
    <scope>NUCLEOTIDE SEQUENCE [LARGE SCALE GENOMIC DNA]</scope>
    <source>
        <strain evidence="6 7">ATCC 27456</strain>
    </source>
</reference>
<evidence type="ECO:0000313" key="6">
    <source>
        <dbReference type="EMBL" id="MBH5333625.1"/>
    </source>
</evidence>
<dbReference type="Pfam" id="PF12833">
    <property type="entry name" value="HTH_18"/>
    <property type="match status" value="1"/>
</dbReference>
<dbReference type="InterPro" id="IPR009057">
    <property type="entry name" value="Homeodomain-like_sf"/>
</dbReference>
<dbReference type="Gene3D" id="2.60.120.280">
    <property type="entry name" value="Regulatory protein AraC"/>
    <property type="match status" value="1"/>
</dbReference>
<proteinExistence type="predicted"/>
<dbReference type="SUPFAM" id="SSF46689">
    <property type="entry name" value="Homeodomain-like"/>
    <property type="match status" value="2"/>
</dbReference>
<evidence type="ECO:0000256" key="2">
    <source>
        <dbReference type="ARBA" id="ARBA00023125"/>
    </source>
</evidence>
<dbReference type="PROSITE" id="PS01124">
    <property type="entry name" value="HTH_ARAC_FAMILY_2"/>
    <property type="match status" value="1"/>
</dbReference>
<comment type="caution">
    <text evidence="6">The sequence shown here is derived from an EMBL/GenBank/DDBJ whole genome shotgun (WGS) entry which is preliminary data.</text>
</comment>
<dbReference type="Pfam" id="PF02311">
    <property type="entry name" value="AraC_binding"/>
    <property type="match status" value="1"/>
</dbReference>
<dbReference type="PROSITE" id="PS00041">
    <property type="entry name" value="HTH_ARAC_FAMILY_1"/>
    <property type="match status" value="1"/>
</dbReference>
<protein>
    <submittedName>
        <fullName evidence="6">Helix-turn-helix domain-containing protein</fullName>
    </submittedName>
</protein>
<dbReference type="InterPro" id="IPR018060">
    <property type="entry name" value="HTH_AraC"/>
</dbReference>
<accession>A0ABS0NEM7</accession>
<dbReference type="Gene3D" id="1.10.10.60">
    <property type="entry name" value="Homeodomain-like"/>
    <property type="match status" value="2"/>
</dbReference>
<dbReference type="InterPro" id="IPR037923">
    <property type="entry name" value="HTH-like"/>
</dbReference>
<dbReference type="PANTHER" id="PTHR46796:SF6">
    <property type="entry name" value="ARAC SUBFAMILY"/>
    <property type="match status" value="1"/>
</dbReference>
<feature type="domain" description="HTH araC/xylS-type" evidence="5">
    <location>
        <begin position="195"/>
        <end position="293"/>
    </location>
</feature>
<dbReference type="SUPFAM" id="SSF51215">
    <property type="entry name" value="Regulatory protein AraC"/>
    <property type="match status" value="1"/>
</dbReference>
<keyword evidence="2" id="KW-0238">DNA-binding</keyword>
<keyword evidence="3" id="KW-0010">Activator</keyword>
<gene>
    <name evidence="6" type="ORF">IHE55_01905</name>
</gene>
<dbReference type="InterPro" id="IPR018062">
    <property type="entry name" value="HTH_AraC-typ_CS"/>
</dbReference>
<keyword evidence="7" id="KW-1185">Reference proteome</keyword>
<keyword evidence="4" id="KW-0804">Transcription</keyword>
<dbReference type="EMBL" id="JACYXC010000001">
    <property type="protein sequence ID" value="MBH5333625.1"/>
    <property type="molecule type" value="Genomic_DNA"/>
</dbReference>
<dbReference type="Proteomes" id="UP000807371">
    <property type="component" value="Unassembled WGS sequence"/>
</dbReference>
<name>A0ABS0NEM7_9ACTN</name>